<dbReference type="EMBL" id="NPDN01000010">
    <property type="protein sequence ID" value="PJZ24193.1"/>
    <property type="molecule type" value="Genomic_DNA"/>
</dbReference>
<keyword evidence="2" id="KW-0472">Membrane</keyword>
<keyword evidence="2" id="KW-0812">Transmembrane</keyword>
<evidence type="ECO:0000256" key="2">
    <source>
        <dbReference type="SAM" id="Phobius"/>
    </source>
</evidence>
<feature type="compositionally biased region" description="Basic residues" evidence="1">
    <location>
        <begin position="1"/>
        <end position="13"/>
    </location>
</feature>
<evidence type="ECO:0008006" key="5">
    <source>
        <dbReference type="Google" id="ProtNLM"/>
    </source>
</evidence>
<reference evidence="3 4" key="1">
    <citation type="submission" date="2017-07" db="EMBL/GenBank/DDBJ databases">
        <title>Leptospira spp. isolated from tropical soils.</title>
        <authorList>
            <person name="Thibeaux R."/>
            <person name="Iraola G."/>
            <person name="Ferres I."/>
            <person name="Bierque E."/>
            <person name="Girault D."/>
            <person name="Soupe-Gilbert M.-E."/>
            <person name="Picardeau M."/>
            <person name="Goarant C."/>
        </authorList>
    </citation>
    <scope>NUCLEOTIDE SEQUENCE [LARGE SCALE GENOMIC DNA]</scope>
    <source>
        <strain evidence="3 4">MCA1-C-A1</strain>
    </source>
</reference>
<evidence type="ECO:0000313" key="3">
    <source>
        <dbReference type="EMBL" id="PJZ24193.1"/>
    </source>
</evidence>
<proteinExistence type="predicted"/>
<accession>A0A2M9X910</accession>
<organism evidence="3 4">
    <name type="scientific">Leptospira hartskeerlii</name>
    <dbReference type="NCBI Taxonomy" id="2023177"/>
    <lineage>
        <taxon>Bacteria</taxon>
        <taxon>Pseudomonadati</taxon>
        <taxon>Spirochaetota</taxon>
        <taxon>Spirochaetia</taxon>
        <taxon>Leptospirales</taxon>
        <taxon>Leptospiraceae</taxon>
        <taxon>Leptospira</taxon>
    </lineage>
</organism>
<keyword evidence="4" id="KW-1185">Reference proteome</keyword>
<dbReference type="Proteomes" id="UP000232196">
    <property type="component" value="Unassembled WGS sequence"/>
</dbReference>
<evidence type="ECO:0000313" key="4">
    <source>
        <dbReference type="Proteomes" id="UP000232196"/>
    </source>
</evidence>
<sequence length="195" mass="21685">MANRRKPPRKTSGNKKQESSHKHPGGGNRGHQQKKRPDHGRSNRHQQHTVATKISETMKELPMKAPHQSGGSSGTLVKVIGFLAVALIVFFGYFIVQEYLDKTPVYGKHGWDEEAGSPVAWEDAVRYCSSRRKRLPDKEELKTFSKRADKKIKTIGLFWSTSAAGDKGDYMTVNLGSGDFSPSPSTNKFAVICVK</sequence>
<protein>
    <recommendedName>
        <fullName evidence="5">DUF1566 domain-containing protein</fullName>
    </recommendedName>
</protein>
<gene>
    <name evidence="3" type="ORF">CH357_17780</name>
</gene>
<dbReference type="NCBIfam" id="NF047763">
    <property type="entry name" value="LIC_10572_fam"/>
    <property type="match status" value="1"/>
</dbReference>
<feature type="compositionally biased region" description="Basic residues" evidence="1">
    <location>
        <begin position="31"/>
        <end position="47"/>
    </location>
</feature>
<evidence type="ECO:0000256" key="1">
    <source>
        <dbReference type="SAM" id="MobiDB-lite"/>
    </source>
</evidence>
<dbReference type="OrthoDB" id="345092at2"/>
<name>A0A2M9X910_9LEPT</name>
<dbReference type="RefSeq" id="WP_100708108.1">
    <property type="nucleotide sequence ID" value="NZ_NPDL01000001.1"/>
</dbReference>
<feature type="transmembrane region" description="Helical" evidence="2">
    <location>
        <begin position="76"/>
        <end position="96"/>
    </location>
</feature>
<feature type="region of interest" description="Disordered" evidence="1">
    <location>
        <begin position="1"/>
        <end position="49"/>
    </location>
</feature>
<keyword evidence="2" id="KW-1133">Transmembrane helix</keyword>
<dbReference type="AlphaFoldDB" id="A0A2M9X910"/>
<comment type="caution">
    <text evidence="3">The sequence shown here is derived from an EMBL/GenBank/DDBJ whole genome shotgun (WGS) entry which is preliminary data.</text>
</comment>